<reference evidence="1 2" key="1">
    <citation type="submission" date="2023-03" db="EMBL/GenBank/DDBJ databases">
        <title>High recombination rates correlate with genetic variation in Cardiocondyla obscurior ants.</title>
        <authorList>
            <person name="Errbii M."/>
        </authorList>
    </citation>
    <scope>NUCLEOTIDE SEQUENCE [LARGE SCALE GENOMIC DNA]</scope>
    <source>
        <strain evidence="1">Alpha-2009</strain>
        <tissue evidence="1">Whole body</tissue>
    </source>
</reference>
<sequence>MVRLKYVAGTRDALRAPPKVNPALCMLAREQPVVSLPERNYTRGLDSSGARTSYSEFGNHVQRCDRHLLREHYAILQ</sequence>
<keyword evidence="2" id="KW-1185">Reference proteome</keyword>
<evidence type="ECO:0000313" key="1">
    <source>
        <dbReference type="EMBL" id="KAL0123764.1"/>
    </source>
</evidence>
<comment type="caution">
    <text evidence="1">The sequence shown here is derived from an EMBL/GenBank/DDBJ whole genome shotgun (WGS) entry which is preliminary data.</text>
</comment>
<dbReference type="EMBL" id="JADYXP020000005">
    <property type="protein sequence ID" value="KAL0123764.1"/>
    <property type="molecule type" value="Genomic_DNA"/>
</dbReference>
<organism evidence="1 2">
    <name type="scientific">Cardiocondyla obscurior</name>
    <dbReference type="NCBI Taxonomy" id="286306"/>
    <lineage>
        <taxon>Eukaryota</taxon>
        <taxon>Metazoa</taxon>
        <taxon>Ecdysozoa</taxon>
        <taxon>Arthropoda</taxon>
        <taxon>Hexapoda</taxon>
        <taxon>Insecta</taxon>
        <taxon>Pterygota</taxon>
        <taxon>Neoptera</taxon>
        <taxon>Endopterygota</taxon>
        <taxon>Hymenoptera</taxon>
        <taxon>Apocrita</taxon>
        <taxon>Aculeata</taxon>
        <taxon>Formicoidea</taxon>
        <taxon>Formicidae</taxon>
        <taxon>Myrmicinae</taxon>
        <taxon>Cardiocondyla</taxon>
    </lineage>
</organism>
<name>A0AAW2GA14_9HYME</name>
<gene>
    <name evidence="1" type="ORF">PUN28_005933</name>
</gene>
<evidence type="ECO:0000313" key="2">
    <source>
        <dbReference type="Proteomes" id="UP001430953"/>
    </source>
</evidence>
<proteinExistence type="predicted"/>
<dbReference type="Proteomes" id="UP001430953">
    <property type="component" value="Unassembled WGS sequence"/>
</dbReference>
<accession>A0AAW2GA14</accession>
<dbReference type="AlphaFoldDB" id="A0AAW2GA14"/>
<protein>
    <submittedName>
        <fullName evidence="1">Uncharacterized protein</fullName>
    </submittedName>
</protein>